<dbReference type="GO" id="GO:0005524">
    <property type="term" value="F:ATP binding"/>
    <property type="evidence" value="ECO:0007669"/>
    <property type="project" value="UniProtKB-KW"/>
</dbReference>
<dbReference type="RefSeq" id="XP_025375693.1">
    <property type="nucleotide sequence ID" value="XM_025523660.1"/>
</dbReference>
<dbReference type="InterPro" id="IPR001645">
    <property type="entry name" value="Folylpolyglutamate_synth"/>
</dbReference>
<dbReference type="SUPFAM" id="SSF53623">
    <property type="entry name" value="MurD-like peptide ligases, catalytic domain"/>
    <property type="match status" value="1"/>
</dbReference>
<dbReference type="GO" id="GO:0004326">
    <property type="term" value="F:tetrahydrofolylpolyglutamate synthase activity"/>
    <property type="evidence" value="ECO:0007669"/>
    <property type="project" value="InterPro"/>
</dbReference>
<keyword evidence="6" id="KW-0460">Magnesium</keyword>
<reference evidence="8 9" key="1">
    <citation type="journal article" date="2018" name="Mol. Biol. Evol.">
        <title>Broad Genomic Sampling Reveals a Smut Pathogenic Ancestry of the Fungal Clade Ustilaginomycotina.</title>
        <authorList>
            <person name="Kijpornyongpan T."/>
            <person name="Mondo S.J."/>
            <person name="Barry K."/>
            <person name="Sandor L."/>
            <person name="Lee J."/>
            <person name="Lipzen A."/>
            <person name="Pangilinan J."/>
            <person name="LaButti K."/>
            <person name="Hainaut M."/>
            <person name="Henrissat B."/>
            <person name="Grigoriev I.V."/>
            <person name="Spatafora J.W."/>
            <person name="Aime M.C."/>
        </authorList>
    </citation>
    <scope>NUCLEOTIDE SEQUENCE [LARGE SCALE GENOMIC DNA]</scope>
    <source>
        <strain evidence="8 9">MCA 4198</strain>
    </source>
</reference>
<keyword evidence="3" id="KW-0479">Metal-binding</keyword>
<keyword evidence="4" id="KW-0547">Nucleotide-binding</keyword>
<dbReference type="GeneID" id="37045576"/>
<evidence type="ECO:0000256" key="6">
    <source>
        <dbReference type="ARBA" id="ARBA00022842"/>
    </source>
</evidence>
<dbReference type="GO" id="GO:0008841">
    <property type="term" value="F:dihydrofolate synthase activity"/>
    <property type="evidence" value="ECO:0007669"/>
    <property type="project" value="TreeGrafter"/>
</dbReference>
<evidence type="ECO:0000256" key="7">
    <source>
        <dbReference type="SAM" id="MobiDB-lite"/>
    </source>
</evidence>
<dbReference type="PANTHER" id="PTHR11136:SF0">
    <property type="entry name" value="DIHYDROFOLATE SYNTHETASE-RELATED"/>
    <property type="match status" value="1"/>
</dbReference>
<comment type="similarity">
    <text evidence="1">Belongs to the folylpolyglutamate synthase family.</text>
</comment>
<dbReference type="OrthoDB" id="5212574at2759"/>
<dbReference type="GO" id="GO:0005829">
    <property type="term" value="C:cytosol"/>
    <property type="evidence" value="ECO:0007669"/>
    <property type="project" value="TreeGrafter"/>
</dbReference>
<dbReference type="Gene3D" id="3.90.190.20">
    <property type="entry name" value="Mur ligase, C-terminal domain"/>
    <property type="match status" value="1"/>
</dbReference>
<evidence type="ECO:0000256" key="4">
    <source>
        <dbReference type="ARBA" id="ARBA00022741"/>
    </source>
</evidence>
<gene>
    <name evidence="8" type="ORF">FA10DRAFT_281008</name>
</gene>
<dbReference type="InParanoid" id="A0A316YL92"/>
<evidence type="ECO:0000256" key="3">
    <source>
        <dbReference type="ARBA" id="ARBA00022723"/>
    </source>
</evidence>
<proteinExistence type="inferred from homology"/>
<sequence>MASATALPAKGGPQIHQSLDKVTALLKRLNDPQNTFPVIHVAGTNAKGSTIAYLDSVARHAVGLRTGTFTSPHLIEERDCCRINGQVVDSAVWQEAGERVAQADQGAGPAHQGSIGASPFEVLVARALLSFNIAEPETRPDLLLVEVGMGGLLDATNVFPSKQVLASVICPIDKDHQAMLGDSLSEIARHKAGIIKCNGLCVMADQRRGQASNEMDPLSVKLAAEEAAALRAQKDGQGPKATAEIVDTIRETCIGLQARLVRSHTPLQLLSSPSSSTSSSSPWSLQVHSPVRYSPTLSASRLKPGTFVARTGDPVVPGPDITHPGTRAAMTGAHLALQTLWSVARDEPPSAMEMAGTDANEDLRLRIAWALRDDRDAQAAVIQAVAATRWPGRCEWVDARVGHEAATAAAVQGESEGIDDTQENESGDEMQVDSEAIVDSQLHLLVDGAHNAASAAALRAYVDSCIRSRLVDSQQPAISAKKLVNITWLVAFSRGKEVKEMLSILFGPSTSLSQESQDTSLATGMQRISLQGSDGAGAGAGVQVRHRVACLEFSTPVEGMPWVSSLESGEVRQALGTLIEGEDYVREFGKDLAGALRWARDAGGDGKSITSNASDEQEASLVVLAGSLYLIGDMHRLILNNGSP</sequence>
<accession>A0A316YL92</accession>
<feature type="compositionally biased region" description="Acidic residues" evidence="7">
    <location>
        <begin position="416"/>
        <end position="427"/>
    </location>
</feature>
<dbReference type="EMBL" id="KZ819638">
    <property type="protein sequence ID" value="PWN88495.1"/>
    <property type="molecule type" value="Genomic_DNA"/>
</dbReference>
<dbReference type="InterPro" id="IPR036615">
    <property type="entry name" value="Mur_ligase_C_dom_sf"/>
</dbReference>
<keyword evidence="5" id="KW-0067">ATP-binding</keyword>
<evidence type="ECO:0000313" key="9">
    <source>
        <dbReference type="Proteomes" id="UP000245768"/>
    </source>
</evidence>
<protein>
    <recommendedName>
        <fullName evidence="10">Mur ligase</fullName>
    </recommendedName>
</protein>
<evidence type="ECO:0000313" key="8">
    <source>
        <dbReference type="EMBL" id="PWN88495.1"/>
    </source>
</evidence>
<evidence type="ECO:0008006" key="10">
    <source>
        <dbReference type="Google" id="ProtNLM"/>
    </source>
</evidence>
<dbReference type="UniPathway" id="UPA00850"/>
<keyword evidence="9" id="KW-1185">Reference proteome</keyword>
<dbReference type="PANTHER" id="PTHR11136">
    <property type="entry name" value="FOLYLPOLYGLUTAMATE SYNTHASE-RELATED"/>
    <property type="match status" value="1"/>
</dbReference>
<dbReference type="Gene3D" id="3.40.1190.10">
    <property type="entry name" value="Mur-like, catalytic domain"/>
    <property type="match status" value="1"/>
</dbReference>
<dbReference type="NCBIfam" id="TIGR01499">
    <property type="entry name" value="folC"/>
    <property type="match status" value="1"/>
</dbReference>
<name>A0A316YL92_9BASI</name>
<dbReference type="GO" id="GO:0046872">
    <property type="term" value="F:metal ion binding"/>
    <property type="evidence" value="ECO:0007669"/>
    <property type="project" value="UniProtKB-KW"/>
</dbReference>
<dbReference type="Proteomes" id="UP000245768">
    <property type="component" value="Unassembled WGS sequence"/>
</dbReference>
<evidence type="ECO:0000256" key="2">
    <source>
        <dbReference type="ARBA" id="ARBA00022598"/>
    </source>
</evidence>
<dbReference type="AlphaFoldDB" id="A0A316YL92"/>
<dbReference type="FunCoup" id="A0A316YL92">
    <property type="interactions" value="166"/>
</dbReference>
<organism evidence="8 9">
    <name type="scientific">Acaromyces ingoldii</name>
    <dbReference type="NCBI Taxonomy" id="215250"/>
    <lineage>
        <taxon>Eukaryota</taxon>
        <taxon>Fungi</taxon>
        <taxon>Dikarya</taxon>
        <taxon>Basidiomycota</taxon>
        <taxon>Ustilaginomycotina</taxon>
        <taxon>Exobasidiomycetes</taxon>
        <taxon>Exobasidiales</taxon>
        <taxon>Cryptobasidiaceae</taxon>
        <taxon>Acaromyces</taxon>
    </lineage>
</organism>
<evidence type="ECO:0000256" key="5">
    <source>
        <dbReference type="ARBA" id="ARBA00022840"/>
    </source>
</evidence>
<evidence type="ECO:0000256" key="1">
    <source>
        <dbReference type="ARBA" id="ARBA00008276"/>
    </source>
</evidence>
<keyword evidence="2" id="KW-0436">Ligase</keyword>
<feature type="region of interest" description="Disordered" evidence="7">
    <location>
        <begin position="408"/>
        <end position="427"/>
    </location>
</feature>
<dbReference type="InterPro" id="IPR036565">
    <property type="entry name" value="Mur-like_cat_sf"/>
</dbReference>
<dbReference type="STRING" id="215250.A0A316YL92"/>
<dbReference type="GO" id="GO:0005739">
    <property type="term" value="C:mitochondrion"/>
    <property type="evidence" value="ECO:0007669"/>
    <property type="project" value="TreeGrafter"/>
</dbReference>